<keyword evidence="9" id="KW-0325">Glycoprotein</keyword>
<dbReference type="EMBL" id="KZ819289">
    <property type="protein sequence ID" value="PWN99111.1"/>
    <property type="molecule type" value="Genomic_DNA"/>
</dbReference>
<dbReference type="Pfam" id="PF03200">
    <property type="entry name" value="Glyco_hydro_63"/>
    <property type="match status" value="1"/>
</dbReference>
<evidence type="ECO:0000256" key="8">
    <source>
        <dbReference type="ARBA" id="ARBA00023136"/>
    </source>
</evidence>
<evidence type="ECO:0000256" key="11">
    <source>
        <dbReference type="ARBA" id="ARBA00038888"/>
    </source>
</evidence>
<reference evidence="17 18" key="1">
    <citation type="journal article" date="2018" name="Mol. Biol. Evol.">
        <title>Broad Genomic Sampling Reveals a Smut Pathogenic Ancestry of the Fungal Clade Ustilaginomycotina.</title>
        <authorList>
            <person name="Kijpornyongpan T."/>
            <person name="Mondo S.J."/>
            <person name="Barry K."/>
            <person name="Sandor L."/>
            <person name="Lee J."/>
            <person name="Lipzen A."/>
            <person name="Pangilinan J."/>
            <person name="LaButti K."/>
            <person name="Hainaut M."/>
            <person name="Henrissat B."/>
            <person name="Grigoriev I.V."/>
            <person name="Spatafora J.W."/>
            <person name="Aime M.C."/>
        </authorList>
    </citation>
    <scope>NUCLEOTIDE SEQUENCE [LARGE SCALE GENOMIC DNA]</scope>
    <source>
        <strain evidence="17 18">MCA 4186</strain>
    </source>
</reference>
<dbReference type="PANTHER" id="PTHR10412:SF11">
    <property type="entry name" value="MANNOSYL-OLIGOSACCHARIDE GLUCOSIDASE"/>
    <property type="match status" value="1"/>
</dbReference>
<dbReference type="GO" id="GO:0006487">
    <property type="term" value="P:protein N-linked glycosylation"/>
    <property type="evidence" value="ECO:0007669"/>
    <property type="project" value="UniProtKB-UniRule"/>
</dbReference>
<dbReference type="EC" id="3.2.1.106" evidence="11 12"/>
<keyword evidence="6" id="KW-0735">Signal-anchor</keyword>
<keyword evidence="8" id="KW-0472">Membrane</keyword>
<dbReference type="PANTHER" id="PTHR10412">
    <property type="entry name" value="MANNOSYL-OLIGOSACCHARIDE GLUCOSIDASE"/>
    <property type="match status" value="1"/>
</dbReference>
<accession>A0A316ZC38</accession>
<keyword evidence="18" id="KW-1185">Reference proteome</keyword>
<keyword evidence="3" id="KW-0812">Transmembrane</keyword>
<feature type="domain" description="Glycosyl hydrolase family 63 C-terminal" evidence="15">
    <location>
        <begin position="299"/>
        <end position="808"/>
    </location>
</feature>
<dbReference type="GO" id="GO:0009311">
    <property type="term" value="P:oligosaccharide metabolic process"/>
    <property type="evidence" value="ECO:0007669"/>
    <property type="project" value="UniProtKB-UniRule"/>
</dbReference>
<comment type="function">
    <text evidence="12">Cleaves the distal alpha 1,2-linked glucose residue from the Glc(3)Man(9)GlcNAc(2) oligosaccharide precursor.</text>
</comment>
<dbReference type="InterPro" id="IPR012341">
    <property type="entry name" value="6hp_glycosidase-like_sf"/>
</dbReference>
<evidence type="ECO:0000256" key="6">
    <source>
        <dbReference type="ARBA" id="ARBA00022968"/>
    </source>
</evidence>
<evidence type="ECO:0000256" key="3">
    <source>
        <dbReference type="ARBA" id="ARBA00022692"/>
    </source>
</evidence>
<proteinExistence type="inferred from homology"/>
<feature type="chain" id="PRO_5016294168" description="Mannosyl-oligosaccharide glucosidase" evidence="14">
    <location>
        <begin position="27"/>
        <end position="810"/>
    </location>
</feature>
<comment type="similarity">
    <text evidence="2 12">Belongs to the glycosyl hydrolase 63 family.</text>
</comment>
<name>A0A316ZC38_9BASI</name>
<organism evidence="17 18">
    <name type="scientific">Tilletiopsis washingtonensis</name>
    <dbReference type="NCBI Taxonomy" id="58919"/>
    <lineage>
        <taxon>Eukaryota</taxon>
        <taxon>Fungi</taxon>
        <taxon>Dikarya</taxon>
        <taxon>Basidiomycota</taxon>
        <taxon>Ustilaginomycotina</taxon>
        <taxon>Exobasidiomycetes</taxon>
        <taxon>Entylomatales</taxon>
        <taxon>Entylomatales incertae sedis</taxon>
        <taxon>Tilletiopsis</taxon>
    </lineage>
</organism>
<dbReference type="Proteomes" id="UP000245946">
    <property type="component" value="Unassembled WGS sequence"/>
</dbReference>
<dbReference type="GeneID" id="37272399"/>
<evidence type="ECO:0000256" key="10">
    <source>
        <dbReference type="ARBA" id="ARBA00023295"/>
    </source>
</evidence>
<evidence type="ECO:0000259" key="16">
    <source>
        <dbReference type="Pfam" id="PF16923"/>
    </source>
</evidence>
<evidence type="ECO:0000313" key="17">
    <source>
        <dbReference type="EMBL" id="PWN99111.1"/>
    </source>
</evidence>
<evidence type="ECO:0000256" key="14">
    <source>
        <dbReference type="SAM" id="SignalP"/>
    </source>
</evidence>
<dbReference type="GO" id="GO:0005789">
    <property type="term" value="C:endoplasmic reticulum membrane"/>
    <property type="evidence" value="ECO:0007669"/>
    <property type="project" value="UniProtKB-SubCell"/>
</dbReference>
<dbReference type="InterPro" id="IPR008928">
    <property type="entry name" value="6-hairpin_glycosidase_sf"/>
</dbReference>
<dbReference type="Gene3D" id="1.50.10.10">
    <property type="match status" value="1"/>
</dbReference>
<comment type="catalytic activity">
    <reaction evidence="12">
        <text>N(4)-(alpha-D-Glc-(1-&gt;2)-alpha-D-Glc-(1-&gt;3)-alpha-D-Glc-(1-&gt;3)-alpha-D-Man-(1-&gt;2)-alpha-D-Man-(1-&gt;2)-alpha-D-Man-(1-&gt;3)-[alpha-D-Man-(1-&gt;2)-alpha-D-Man-(1-&gt;3)-[alpha-D-Man-(1-&gt;2)-alpha-D-Man-(1-&gt;6)]-alpha-D-Man-(1-&gt;6)]-beta-D-Man-(1-&gt;4)-beta-D-GlcNAc-(1-&gt;4)-beta-D-GlcNAc)-L-asparaginyl-[protein] + H2O = N(4)-(alpha-D-Glc-(1-&gt;3)-alpha-D-Glc-(1-&gt;3)-alpha-D-Man-(1-&gt;2)-alpha-D-Man-(1-&gt;2)-alpha-D-Man-(1-&gt;3)-[alpha-D-Man-(1-&gt;2)-alpha-D-Man-(1-&gt;3)-[alpha-D-Man-(1-&gt;2)-alpha-D-Man-(1-&gt;6)]-alpha-D-Man-(1-&gt;6)]-beta-D-Man-(1-&gt;4)-beta-D-GlcNAc-(1-&gt;4)-beta-D-GlcNAc)-L-asparaginyl-[protein] + beta-D-glucose</text>
        <dbReference type="Rhea" id="RHEA:55988"/>
        <dbReference type="Rhea" id="RHEA-COMP:12806"/>
        <dbReference type="Rhea" id="RHEA-COMP:14355"/>
        <dbReference type="ChEBI" id="CHEBI:15377"/>
        <dbReference type="ChEBI" id="CHEBI:15903"/>
        <dbReference type="ChEBI" id="CHEBI:59082"/>
        <dbReference type="ChEBI" id="CHEBI:132537"/>
        <dbReference type="EC" id="3.2.1.106"/>
    </reaction>
</comment>
<feature type="signal peptide" evidence="14">
    <location>
        <begin position="1"/>
        <end position="26"/>
    </location>
</feature>
<evidence type="ECO:0000256" key="13">
    <source>
        <dbReference type="SAM" id="MobiDB-lite"/>
    </source>
</evidence>
<dbReference type="AlphaFoldDB" id="A0A316ZC38"/>
<feature type="domain" description="Glycosyl hydrolase family 63 N-terminal" evidence="16">
    <location>
        <begin position="31"/>
        <end position="258"/>
    </location>
</feature>
<evidence type="ECO:0000256" key="9">
    <source>
        <dbReference type="ARBA" id="ARBA00023180"/>
    </source>
</evidence>
<keyword evidence="4 12" id="KW-0378">Hydrolase</keyword>
<protein>
    <recommendedName>
        <fullName evidence="11 12">Mannosyl-oligosaccharide glucosidase</fullName>
        <ecNumber evidence="11 12">3.2.1.106</ecNumber>
    </recommendedName>
</protein>
<dbReference type="InterPro" id="IPR038518">
    <property type="entry name" value="Glyco_hydro_63N_sf"/>
</dbReference>
<dbReference type="InterPro" id="IPR004888">
    <property type="entry name" value="Glycoside_hydrolase_63"/>
</dbReference>
<dbReference type="InterPro" id="IPR031631">
    <property type="entry name" value="Glyco_hydro_63N"/>
</dbReference>
<gene>
    <name evidence="17" type="ORF">FA09DRAFT_356397</name>
</gene>
<dbReference type="Pfam" id="PF16923">
    <property type="entry name" value="Glyco_hydro_63N"/>
    <property type="match status" value="1"/>
</dbReference>
<evidence type="ECO:0000256" key="4">
    <source>
        <dbReference type="ARBA" id="ARBA00022801"/>
    </source>
</evidence>
<comment type="subcellular location">
    <subcellularLocation>
        <location evidence="1 12">Endoplasmic reticulum membrane</location>
        <topology evidence="1 12">Single-pass type II membrane protein</topology>
    </subcellularLocation>
</comment>
<dbReference type="RefSeq" id="XP_025599390.1">
    <property type="nucleotide sequence ID" value="XM_025744855.1"/>
</dbReference>
<keyword evidence="5 12" id="KW-0256">Endoplasmic reticulum</keyword>
<dbReference type="SUPFAM" id="SSF48208">
    <property type="entry name" value="Six-hairpin glycosidases"/>
    <property type="match status" value="1"/>
</dbReference>
<evidence type="ECO:0000256" key="5">
    <source>
        <dbReference type="ARBA" id="ARBA00022824"/>
    </source>
</evidence>
<evidence type="ECO:0000313" key="18">
    <source>
        <dbReference type="Proteomes" id="UP000245946"/>
    </source>
</evidence>
<evidence type="ECO:0000259" key="15">
    <source>
        <dbReference type="Pfam" id="PF03200"/>
    </source>
</evidence>
<keyword evidence="10 12" id="KW-0326">Glycosidase</keyword>
<evidence type="ECO:0000256" key="2">
    <source>
        <dbReference type="ARBA" id="ARBA00010833"/>
    </source>
</evidence>
<evidence type="ECO:0000256" key="7">
    <source>
        <dbReference type="ARBA" id="ARBA00022989"/>
    </source>
</evidence>
<keyword evidence="7" id="KW-1133">Transmembrane helix</keyword>
<dbReference type="Gene3D" id="2.70.98.110">
    <property type="entry name" value="Glycosyl hydrolase family 63, N-terminal domain"/>
    <property type="match status" value="1"/>
</dbReference>
<evidence type="ECO:0000256" key="12">
    <source>
        <dbReference type="RuleBase" id="RU368089"/>
    </source>
</evidence>
<feature type="region of interest" description="Disordered" evidence="13">
    <location>
        <begin position="369"/>
        <end position="390"/>
    </location>
</feature>
<dbReference type="OrthoDB" id="410058at2759"/>
<keyword evidence="14" id="KW-0732">Signal</keyword>
<sequence length="810" mass="90114">MPHPTPLAALLLLLLLPLALLGGVRAGPAALWGTYRPNLYFGLRARLPHSPLFSVAWHGLTDFGGHQRPRFDAGSGLGTDEERVFAWRWHDGRAAGEQVMRDVVNNAALRFQWLGQPAGWGVRISAEPIDTSKPSLLALYLHFAAPQAIETVFDSDDAYDAGGLPAAPAGSDTAAEALLRATSEHAEIGEWSVRVAESPQAKNVPADPEEEEPVWGFWGTKTDQGWNAHELVGRALTDSVRAWLAENGKGGTPPPPASLLVLPNEIAAGANLLAFSRGFKGAFSVDIFFSSNGSQPLDGAALTAGLAASREAYDERLERTLGLRAKGFSDKLVAFASELTSSLLGGIGYFYGSSIVDRSFRHAYDTGSGGGKMDFDEEDPQPDPRLTEERGLLTATPCRDTFPRGFYWDEGFHLAQIGTWDNDLSLDILDSWIDLIDDDGWVAREQILGEEARKRVPQEFQTQYPLYANPPTLIMGLTMYIDRLNAAQDGTAPEMDIGGAASGQQVFGALAGIEGHASELLRDADAARDFLKRIYSRLRTHYLWFRRTQAGEIDQWDRAARSNEAYRWRGRSKTHVLTSGMDDYPRAPVPHSGELHLDLLSWIGSFADAMRRIAEATGEEAHAAEYAEHYKGVVQNLEDLHWSDDEQMYCDASVDEFDQTFHVCHKGYMSLFPFLLGLLEPDSERLAAIFDLVQDPQHLWSDFGVRSLSMQDPNFGQGEDYWRGAIWMPMNYLALQALHKKYAREHGPQQERAQQLYSQLRDNLINNTFKEYERTGYVWEQYNARTGHGQRNKPFTGWTSLVALIMAEKY</sequence>
<dbReference type="STRING" id="58919.A0A316ZC38"/>
<dbReference type="InterPro" id="IPR031335">
    <property type="entry name" value="Glyco_hydro_63_C"/>
</dbReference>
<evidence type="ECO:0000256" key="1">
    <source>
        <dbReference type="ARBA" id="ARBA00004648"/>
    </source>
</evidence>
<dbReference type="GO" id="GO:0004573">
    <property type="term" value="F:Glc3Man9GlcNAc2 oligosaccharide glucosidase activity"/>
    <property type="evidence" value="ECO:0007669"/>
    <property type="project" value="UniProtKB-UniRule"/>
</dbReference>